<protein>
    <submittedName>
        <fullName evidence="1">Uncharacterized protein</fullName>
    </submittedName>
</protein>
<dbReference type="EMBL" id="AMZH03016407">
    <property type="protein sequence ID" value="RRT44530.1"/>
    <property type="molecule type" value="Genomic_DNA"/>
</dbReference>
<dbReference type="Proteomes" id="UP000287651">
    <property type="component" value="Unassembled WGS sequence"/>
</dbReference>
<dbReference type="AlphaFoldDB" id="A0A426XYS0"/>
<sequence length="63" mass="7411">GKVATSPHSRREEKLHEVDAKKFLVLGNWQRDYTMEYILTHLKKEMAASYNRKLVQPPEGTHF</sequence>
<organism evidence="1 2">
    <name type="scientific">Ensete ventricosum</name>
    <name type="common">Abyssinian banana</name>
    <name type="synonym">Musa ensete</name>
    <dbReference type="NCBI Taxonomy" id="4639"/>
    <lineage>
        <taxon>Eukaryota</taxon>
        <taxon>Viridiplantae</taxon>
        <taxon>Streptophyta</taxon>
        <taxon>Embryophyta</taxon>
        <taxon>Tracheophyta</taxon>
        <taxon>Spermatophyta</taxon>
        <taxon>Magnoliopsida</taxon>
        <taxon>Liliopsida</taxon>
        <taxon>Zingiberales</taxon>
        <taxon>Musaceae</taxon>
        <taxon>Ensete</taxon>
    </lineage>
</organism>
<accession>A0A426XYS0</accession>
<comment type="caution">
    <text evidence="1">The sequence shown here is derived from an EMBL/GenBank/DDBJ whole genome shotgun (WGS) entry which is preliminary data.</text>
</comment>
<proteinExistence type="predicted"/>
<dbReference type="InterPro" id="IPR016135">
    <property type="entry name" value="UBQ-conjugating_enzyme/RWD"/>
</dbReference>
<reference evidence="1 2" key="1">
    <citation type="journal article" date="2014" name="Agronomy (Basel)">
        <title>A Draft Genome Sequence for Ensete ventricosum, the Drought-Tolerant Tree Against Hunger.</title>
        <authorList>
            <person name="Harrison J."/>
            <person name="Moore K.A."/>
            <person name="Paszkiewicz K."/>
            <person name="Jones T."/>
            <person name="Grant M."/>
            <person name="Ambacheew D."/>
            <person name="Muzemil S."/>
            <person name="Studholme D.J."/>
        </authorList>
    </citation>
    <scope>NUCLEOTIDE SEQUENCE [LARGE SCALE GENOMIC DNA]</scope>
</reference>
<name>A0A426XYS0_ENSVE</name>
<dbReference type="Gene3D" id="3.10.110.10">
    <property type="entry name" value="Ubiquitin Conjugating Enzyme"/>
    <property type="match status" value="1"/>
</dbReference>
<evidence type="ECO:0000313" key="2">
    <source>
        <dbReference type="Proteomes" id="UP000287651"/>
    </source>
</evidence>
<feature type="non-terminal residue" evidence="1">
    <location>
        <position position="1"/>
    </location>
</feature>
<gene>
    <name evidence="1" type="ORF">B296_00043668</name>
</gene>
<evidence type="ECO:0000313" key="1">
    <source>
        <dbReference type="EMBL" id="RRT44530.1"/>
    </source>
</evidence>